<dbReference type="ESTHER" id="acam1-b0byr5">
    <property type="family name" value="Duf_900"/>
</dbReference>
<dbReference type="Pfam" id="PF05990">
    <property type="entry name" value="DUF900"/>
    <property type="match status" value="1"/>
</dbReference>
<accession>B0BYR5</accession>
<keyword evidence="2" id="KW-1185">Reference proteome</keyword>
<dbReference type="Proteomes" id="UP000000268">
    <property type="component" value="Chromosome"/>
</dbReference>
<dbReference type="InterPro" id="IPR010297">
    <property type="entry name" value="DUF900_hydrolase"/>
</dbReference>
<evidence type="ECO:0008006" key="3">
    <source>
        <dbReference type="Google" id="ProtNLM"/>
    </source>
</evidence>
<evidence type="ECO:0000313" key="2">
    <source>
        <dbReference type="Proteomes" id="UP000000268"/>
    </source>
</evidence>
<protein>
    <recommendedName>
        <fullName evidence="3">Alpha/beta hydrolase</fullName>
    </recommendedName>
</protein>
<dbReference type="eggNOG" id="COG4782">
    <property type="taxonomic scope" value="Bacteria"/>
</dbReference>
<reference evidence="1 2" key="1">
    <citation type="journal article" date="2008" name="Proc. Natl. Acad. Sci. U.S.A.">
        <title>Niche adaptation and genome expansion in the chlorophyll d-producing cyanobacterium Acaryochloris marina.</title>
        <authorList>
            <person name="Swingley W.D."/>
            <person name="Chen M."/>
            <person name="Cheung P.C."/>
            <person name="Conrad A.L."/>
            <person name="Dejesa L.C."/>
            <person name="Hao J."/>
            <person name="Honchak B.M."/>
            <person name="Karbach L.E."/>
            <person name="Kurdoglu A."/>
            <person name="Lahiri S."/>
            <person name="Mastrian S.D."/>
            <person name="Miyashita H."/>
            <person name="Page L."/>
            <person name="Ramakrishna P."/>
            <person name="Satoh S."/>
            <person name="Sattley W.M."/>
            <person name="Shimada Y."/>
            <person name="Taylor H.L."/>
            <person name="Tomo T."/>
            <person name="Tsuchiya T."/>
            <person name="Wang Z.T."/>
            <person name="Raymond J."/>
            <person name="Mimuro M."/>
            <person name="Blankenship R.E."/>
            <person name="Touchman J.W."/>
        </authorList>
    </citation>
    <scope>NUCLEOTIDE SEQUENCE [LARGE SCALE GENOMIC DNA]</scope>
    <source>
        <strain evidence="2">MBIC 11017</strain>
    </source>
</reference>
<proteinExistence type="predicted"/>
<dbReference type="EMBL" id="CP000828">
    <property type="protein sequence ID" value="ABW27081.1"/>
    <property type="molecule type" value="Genomic_DNA"/>
</dbReference>
<dbReference type="KEGG" id="amr:AM1_2066"/>
<name>B0BYR5_ACAM1</name>
<sequence length="331" mass="37127">MLFATNRTFIQGPSRTRNPQFPRSVDFNLDDNQAGQSISFCRRKNTNSYTEIGHSAFFDALEADPAEEILFYIHGYSTLPEPVIFSRTEELQQHFNALGGKSIRVVPLIWPCDNDSGPLQDYFGDQMAADASGIAFMRFFEWFFSWLSNRNDGQNAPFNKNLNILSHSMGARVLRGALNRAVQYFQVDGFPLIFRSIFLSASDIVNEALEVGEEGQWIPSSARNVAVYYASDDWALRTTAIINIGNLVASRRLGQKGPENMNAVPDNVFAFDCGDFNNRYDLPGHGYFASDVQGNPGLVLRHMHATMQRGRIITPNGQRNVVLDSSLVTFN</sequence>
<dbReference type="OrthoDB" id="9797755at2"/>
<dbReference type="RefSeq" id="WP_012162571.1">
    <property type="nucleotide sequence ID" value="NC_009925.1"/>
</dbReference>
<gene>
    <name evidence="1" type="ordered locus">AM1_2066</name>
</gene>
<organism evidence="1 2">
    <name type="scientific">Acaryochloris marina (strain MBIC 11017)</name>
    <dbReference type="NCBI Taxonomy" id="329726"/>
    <lineage>
        <taxon>Bacteria</taxon>
        <taxon>Bacillati</taxon>
        <taxon>Cyanobacteriota</taxon>
        <taxon>Cyanophyceae</taxon>
        <taxon>Acaryochloridales</taxon>
        <taxon>Acaryochloridaceae</taxon>
        <taxon>Acaryochloris</taxon>
    </lineage>
</organism>
<dbReference type="HOGENOM" id="CLU_871173_0_0_3"/>
<evidence type="ECO:0000313" key="1">
    <source>
        <dbReference type="EMBL" id="ABW27081.1"/>
    </source>
</evidence>
<dbReference type="AlphaFoldDB" id="B0BYR5"/>